<evidence type="ECO:0000313" key="5">
    <source>
        <dbReference type="Proteomes" id="UP000283880"/>
    </source>
</evidence>
<dbReference type="PANTHER" id="PTHR22916">
    <property type="entry name" value="GLYCOSYLTRANSFERASE"/>
    <property type="match status" value="1"/>
</dbReference>
<name>A0A413FBH3_9FIRM</name>
<gene>
    <name evidence="4" type="ORF">DWV29_18435</name>
</gene>
<reference evidence="4 5" key="1">
    <citation type="submission" date="2018-08" db="EMBL/GenBank/DDBJ databases">
        <title>A genome reference for cultivated species of the human gut microbiota.</title>
        <authorList>
            <person name="Zou Y."/>
            <person name="Xue W."/>
            <person name="Luo G."/>
        </authorList>
    </citation>
    <scope>NUCLEOTIDE SEQUENCE [LARGE SCALE GENOMIC DNA]</scope>
    <source>
        <strain evidence="4 5">AF04-15</strain>
    </source>
</reference>
<comment type="caution">
    <text evidence="4">The sequence shown here is derived from an EMBL/GenBank/DDBJ whole genome shotgun (WGS) entry which is preliminary data.</text>
</comment>
<protein>
    <submittedName>
        <fullName evidence="4">Glycosyltransferase family 2 protein</fullName>
    </submittedName>
</protein>
<sequence>MEKGKGNMQKVNRTKEGELISIVIPVYNAEAYLKNCLDSIISQTYSDFEAIVINDGSTDNSLGICKQYTIRDKRIILINQNNSGVSRARNAGLSKAKGEYITFIDSDDTIDPRYLEILYRNIKSAKADISMCTWKCDGNKFYKDKFNIKRWNKYQTFFSMFKTKEIDGSVCSKLYRKKCIENLFFDEKLRIGEDQIFAIKAIEKANEIVFQDIPLYTYFIRNTSAMNSKLDSRYWDVIYRAEWLVAEANSNLPEMYGLFKKEEINIYVTMIIRDIKSGTEASKKIVDYVWTRVKNTRCGEYAKYCNFYEFLRFVLIKYFYNIVCYIVRIKDRWHTNCIK</sequence>
<accession>A0A413FBH3</accession>
<dbReference type="CDD" id="cd00761">
    <property type="entry name" value="Glyco_tranf_GTA_type"/>
    <property type="match status" value="1"/>
</dbReference>
<dbReference type="EMBL" id="QSBM01000015">
    <property type="protein sequence ID" value="RGX26561.1"/>
    <property type="molecule type" value="Genomic_DNA"/>
</dbReference>
<evidence type="ECO:0000259" key="3">
    <source>
        <dbReference type="Pfam" id="PF00535"/>
    </source>
</evidence>
<organism evidence="4 5">
    <name type="scientific">Enterocloster asparagiformis</name>
    <dbReference type="NCBI Taxonomy" id="333367"/>
    <lineage>
        <taxon>Bacteria</taxon>
        <taxon>Bacillati</taxon>
        <taxon>Bacillota</taxon>
        <taxon>Clostridia</taxon>
        <taxon>Lachnospirales</taxon>
        <taxon>Lachnospiraceae</taxon>
        <taxon>Enterocloster</taxon>
    </lineage>
</organism>
<dbReference type="PANTHER" id="PTHR22916:SF51">
    <property type="entry name" value="GLYCOSYLTRANSFERASE EPSH-RELATED"/>
    <property type="match status" value="1"/>
</dbReference>
<keyword evidence="1" id="KW-0328">Glycosyltransferase</keyword>
<dbReference type="InterPro" id="IPR001173">
    <property type="entry name" value="Glyco_trans_2-like"/>
</dbReference>
<evidence type="ECO:0000256" key="2">
    <source>
        <dbReference type="ARBA" id="ARBA00022679"/>
    </source>
</evidence>
<dbReference type="Proteomes" id="UP000283880">
    <property type="component" value="Unassembled WGS sequence"/>
</dbReference>
<dbReference type="Pfam" id="PF00535">
    <property type="entry name" value="Glycos_transf_2"/>
    <property type="match status" value="1"/>
</dbReference>
<dbReference type="GO" id="GO:0016757">
    <property type="term" value="F:glycosyltransferase activity"/>
    <property type="evidence" value="ECO:0007669"/>
    <property type="project" value="UniProtKB-KW"/>
</dbReference>
<dbReference type="InterPro" id="IPR029044">
    <property type="entry name" value="Nucleotide-diphossugar_trans"/>
</dbReference>
<dbReference type="AlphaFoldDB" id="A0A413FBH3"/>
<feature type="domain" description="Glycosyltransferase 2-like" evidence="3">
    <location>
        <begin position="21"/>
        <end position="183"/>
    </location>
</feature>
<keyword evidence="2 4" id="KW-0808">Transferase</keyword>
<evidence type="ECO:0000313" key="4">
    <source>
        <dbReference type="EMBL" id="RGX26561.1"/>
    </source>
</evidence>
<dbReference type="Gene3D" id="3.90.550.10">
    <property type="entry name" value="Spore Coat Polysaccharide Biosynthesis Protein SpsA, Chain A"/>
    <property type="match status" value="1"/>
</dbReference>
<evidence type="ECO:0000256" key="1">
    <source>
        <dbReference type="ARBA" id="ARBA00022676"/>
    </source>
</evidence>
<proteinExistence type="predicted"/>
<dbReference type="SUPFAM" id="SSF53448">
    <property type="entry name" value="Nucleotide-diphospho-sugar transferases"/>
    <property type="match status" value="1"/>
</dbReference>